<name>A0A7J6TND7_PEROL</name>
<dbReference type="EMBL" id="JABANO010009733">
    <property type="protein sequence ID" value="KAF4746327.1"/>
    <property type="molecule type" value="Genomic_DNA"/>
</dbReference>
<organism evidence="1 2">
    <name type="scientific">Perkinsus olseni</name>
    <name type="common">Perkinsus atlanticus</name>
    <dbReference type="NCBI Taxonomy" id="32597"/>
    <lineage>
        <taxon>Eukaryota</taxon>
        <taxon>Sar</taxon>
        <taxon>Alveolata</taxon>
        <taxon>Perkinsozoa</taxon>
        <taxon>Perkinsea</taxon>
        <taxon>Perkinsida</taxon>
        <taxon>Perkinsidae</taxon>
        <taxon>Perkinsus</taxon>
    </lineage>
</organism>
<gene>
    <name evidence="1" type="ORF">FOZ63_027143</name>
</gene>
<sequence>RAATILSFEVHDTGPECASWKHVLQKGLLGPGSDPAACRLQGVADNGPSGGEWGNEWSVSHVRIPRPINSVLKGVLELPAACKLSLPLWIGEGLYLRRFVQIELPPMFNADIQGLRVLNPSVDPIARVMRLNQKSFYYFEVGMRVAALLGGEQSARYLCAMSATLGRAVRLQRIRIIN</sequence>
<keyword evidence="2" id="KW-1185">Reference proteome</keyword>
<dbReference type="AlphaFoldDB" id="A0A7J6TND7"/>
<feature type="non-terminal residue" evidence="1">
    <location>
        <position position="1"/>
    </location>
</feature>
<dbReference type="InterPro" id="IPR038437">
    <property type="entry name" value="GINS_Psf3_sf"/>
</dbReference>
<proteinExistence type="predicted"/>
<evidence type="ECO:0000313" key="1">
    <source>
        <dbReference type="EMBL" id="KAF4746327.1"/>
    </source>
</evidence>
<dbReference type="Proteomes" id="UP000553632">
    <property type="component" value="Unassembled WGS sequence"/>
</dbReference>
<comment type="caution">
    <text evidence="1">The sequence shown here is derived from an EMBL/GenBank/DDBJ whole genome shotgun (WGS) entry which is preliminary data.</text>
</comment>
<reference evidence="1 2" key="1">
    <citation type="submission" date="2020-04" db="EMBL/GenBank/DDBJ databases">
        <title>Perkinsus olseni comparative genomics.</title>
        <authorList>
            <person name="Bogema D.R."/>
        </authorList>
    </citation>
    <scope>NUCLEOTIDE SEQUENCE [LARGE SCALE GENOMIC DNA]</scope>
    <source>
        <strain evidence="1 2">ATCC PRA-207</strain>
    </source>
</reference>
<dbReference type="Gene3D" id="1.20.58.2050">
    <property type="match status" value="1"/>
</dbReference>
<accession>A0A7J6TND7</accession>
<evidence type="ECO:0008006" key="3">
    <source>
        <dbReference type="Google" id="ProtNLM"/>
    </source>
</evidence>
<protein>
    <recommendedName>
        <fullName evidence="3">GINS subunit domain-containing protein</fullName>
    </recommendedName>
</protein>
<evidence type="ECO:0000313" key="2">
    <source>
        <dbReference type="Proteomes" id="UP000553632"/>
    </source>
</evidence>